<sequence>MRKTLFTEQSLRDSLQDVGCTDVDVHVAQADWSPFSSAEVVSECDPMFKSFPGYQALTASEAELLRNSLQAAFDGYADTSGKIHLPTKAFMATARID</sequence>
<evidence type="ECO:0008006" key="3">
    <source>
        <dbReference type="Google" id="ProtNLM"/>
    </source>
</evidence>
<accession>A0A2S9IQW3</accession>
<organism evidence="1 2">
    <name type="scientific">Phyllobacterium phragmitis</name>
    <dbReference type="NCBI Taxonomy" id="2670329"/>
    <lineage>
        <taxon>Bacteria</taxon>
        <taxon>Pseudomonadati</taxon>
        <taxon>Pseudomonadota</taxon>
        <taxon>Alphaproteobacteria</taxon>
        <taxon>Hyphomicrobiales</taxon>
        <taxon>Phyllobacteriaceae</taxon>
        <taxon>Phyllobacterium</taxon>
    </lineage>
</organism>
<evidence type="ECO:0000313" key="1">
    <source>
        <dbReference type="EMBL" id="PRD42916.1"/>
    </source>
</evidence>
<dbReference type="AlphaFoldDB" id="A0A2S9IQW3"/>
<gene>
    <name evidence="1" type="ORF">C5748_14195</name>
</gene>
<dbReference type="EMBL" id="PVBR01000009">
    <property type="protein sequence ID" value="PRD42916.1"/>
    <property type="molecule type" value="Genomic_DNA"/>
</dbReference>
<protein>
    <recommendedName>
        <fullName evidence="3">Methyltransferase type 11</fullName>
    </recommendedName>
</protein>
<evidence type="ECO:0000313" key="2">
    <source>
        <dbReference type="Proteomes" id="UP000239434"/>
    </source>
</evidence>
<reference evidence="1 2" key="1">
    <citation type="submission" date="2018-02" db="EMBL/GenBank/DDBJ databases">
        <title>The draft genome of Phyllobacterium sp. 1N-3.</title>
        <authorList>
            <person name="Liu L."/>
            <person name="Li L."/>
            <person name="Zhang X."/>
            <person name="Wang T."/>
            <person name="Liang L."/>
        </authorList>
    </citation>
    <scope>NUCLEOTIDE SEQUENCE [LARGE SCALE GENOMIC DNA]</scope>
    <source>
        <strain evidence="1 2">1N-3</strain>
    </source>
</reference>
<dbReference type="Proteomes" id="UP000239434">
    <property type="component" value="Unassembled WGS sequence"/>
</dbReference>
<proteinExistence type="predicted"/>
<keyword evidence="2" id="KW-1185">Reference proteome</keyword>
<name>A0A2S9IQW3_9HYPH</name>
<comment type="caution">
    <text evidence="1">The sequence shown here is derived from an EMBL/GenBank/DDBJ whole genome shotgun (WGS) entry which is preliminary data.</text>
</comment>